<dbReference type="InterPro" id="IPR000683">
    <property type="entry name" value="Gfo/Idh/MocA-like_OxRdtase_N"/>
</dbReference>
<organism evidence="2 3">
    <name type="scientific">Jingyaoa shaoxingensis</name>
    <dbReference type="NCBI Taxonomy" id="2763671"/>
    <lineage>
        <taxon>Bacteria</taxon>
        <taxon>Bacillati</taxon>
        <taxon>Bacillota</taxon>
        <taxon>Clostridia</taxon>
        <taxon>Lachnospirales</taxon>
        <taxon>Lachnospiraceae</taxon>
        <taxon>Jingyaoa</taxon>
    </lineage>
</organism>
<feature type="domain" description="Gfo/Idh/MocA-like oxidoreductase N-terminal" evidence="1">
    <location>
        <begin position="4"/>
        <end position="118"/>
    </location>
</feature>
<dbReference type="SUPFAM" id="SSF51735">
    <property type="entry name" value="NAD(P)-binding Rossmann-fold domains"/>
    <property type="match status" value="1"/>
</dbReference>
<dbReference type="Proteomes" id="UP000657421">
    <property type="component" value="Unassembled WGS sequence"/>
</dbReference>
<proteinExistence type="predicted"/>
<sequence length="333" mass="37751">MNEIRLGTIGTGVIVHSILDGVKRTEGIRLSAVYSRNREKGEALQKEYGAEKVYTDLNQMMSDPAVNFVYVASPNSLHYGQTKMALEHGKNVICEKPFCTDRSQIEELRDIAREKQLYLIDATPTAFLPNFQILKEQIHKIGNLRLVLCNYSQYSSRYDQVLKGNIPNVFNAEFAGGCLQDINYYNVYFNIALFGKPEQAVYFANMCPGKVDSSGIMLMKYPGFVSECAGAKDTWGVNSAQIEGDQGYIYVRNGSNGIEHIEVVTRQGKEEFNVQSDLDRWYYEVQNLTKKVLEGDQNYFTERLSVTENVIDIITKARKEAGIWFAGEHHEGR</sequence>
<dbReference type="SUPFAM" id="SSF55347">
    <property type="entry name" value="Glyceraldehyde-3-phosphate dehydrogenase-like, C-terminal domain"/>
    <property type="match status" value="1"/>
</dbReference>
<dbReference type="Gene3D" id="3.40.50.720">
    <property type="entry name" value="NAD(P)-binding Rossmann-like Domain"/>
    <property type="match status" value="1"/>
</dbReference>
<dbReference type="InterPro" id="IPR036291">
    <property type="entry name" value="NAD(P)-bd_dom_sf"/>
</dbReference>
<dbReference type="Pfam" id="PF01408">
    <property type="entry name" value="GFO_IDH_MocA"/>
    <property type="match status" value="1"/>
</dbReference>
<dbReference type="Gene3D" id="3.30.360.10">
    <property type="entry name" value="Dihydrodipicolinate Reductase, domain 2"/>
    <property type="match status" value="1"/>
</dbReference>
<evidence type="ECO:0000313" key="2">
    <source>
        <dbReference type="EMBL" id="MBC8573731.1"/>
    </source>
</evidence>
<gene>
    <name evidence="2" type="ORF">H8716_11655</name>
</gene>
<comment type="caution">
    <text evidence="2">The sequence shown here is derived from an EMBL/GenBank/DDBJ whole genome shotgun (WGS) entry which is preliminary data.</text>
</comment>
<dbReference type="PANTHER" id="PTHR43054:SF1">
    <property type="entry name" value="SCYLLO-INOSITOL 2-DEHYDROGENASE (NADP(+)) IOLU"/>
    <property type="match status" value="1"/>
</dbReference>
<evidence type="ECO:0000313" key="3">
    <source>
        <dbReference type="Proteomes" id="UP000657421"/>
    </source>
</evidence>
<accession>A0ABR7NBF5</accession>
<name>A0ABR7NBF5_9FIRM</name>
<protein>
    <submittedName>
        <fullName evidence="2">Gfo/Idh/MocA family oxidoreductase</fullName>
    </submittedName>
</protein>
<keyword evidence="3" id="KW-1185">Reference proteome</keyword>
<reference evidence="2 3" key="1">
    <citation type="submission" date="2020-08" db="EMBL/GenBank/DDBJ databases">
        <title>Genome public.</title>
        <authorList>
            <person name="Liu C."/>
            <person name="Sun Q."/>
        </authorList>
    </citation>
    <scope>NUCLEOTIDE SEQUENCE [LARGE SCALE GENOMIC DNA]</scope>
    <source>
        <strain evidence="2 3">NSJ-46</strain>
    </source>
</reference>
<dbReference type="EMBL" id="JACRSZ010000012">
    <property type="protein sequence ID" value="MBC8573731.1"/>
    <property type="molecule type" value="Genomic_DNA"/>
</dbReference>
<evidence type="ECO:0000259" key="1">
    <source>
        <dbReference type="Pfam" id="PF01408"/>
    </source>
</evidence>
<dbReference type="PANTHER" id="PTHR43054">
    <property type="match status" value="1"/>
</dbReference>